<dbReference type="RefSeq" id="WP_104699916.1">
    <property type="nucleotide sequence ID" value="NZ_FZPP01000016.1"/>
</dbReference>
<name>A0A3D8I4L8_9HELI</name>
<dbReference type="AlphaFoldDB" id="A0A3D8I4L8"/>
<evidence type="ECO:0000313" key="2">
    <source>
        <dbReference type="Proteomes" id="UP000256599"/>
    </source>
</evidence>
<protein>
    <recommendedName>
        <fullName evidence="3">Class I SAM-dependent methyltransferase</fullName>
    </recommendedName>
</protein>
<evidence type="ECO:0000313" key="1">
    <source>
        <dbReference type="EMBL" id="RDU60100.1"/>
    </source>
</evidence>
<gene>
    <name evidence="1" type="ORF">CQA63_03875</name>
</gene>
<evidence type="ECO:0008006" key="3">
    <source>
        <dbReference type="Google" id="ProtNLM"/>
    </source>
</evidence>
<organism evidence="1 2">
    <name type="scientific">Helicobacter marmotae</name>
    <dbReference type="NCBI Taxonomy" id="152490"/>
    <lineage>
        <taxon>Bacteria</taxon>
        <taxon>Pseudomonadati</taxon>
        <taxon>Campylobacterota</taxon>
        <taxon>Epsilonproteobacteria</taxon>
        <taxon>Campylobacterales</taxon>
        <taxon>Helicobacteraceae</taxon>
        <taxon>Helicobacter</taxon>
    </lineage>
</organism>
<reference evidence="1 2" key="1">
    <citation type="submission" date="2018-04" db="EMBL/GenBank/DDBJ databases">
        <title>Novel Campyloabacter and Helicobacter Species and Strains.</title>
        <authorList>
            <person name="Mannion A.J."/>
            <person name="Shen Z."/>
            <person name="Fox J.G."/>
        </authorList>
    </citation>
    <scope>NUCLEOTIDE SEQUENCE [LARGE SCALE GENOMIC DNA]</scope>
    <source>
        <strain evidence="1 2">MIT 98-6070</strain>
    </source>
</reference>
<keyword evidence="2" id="KW-1185">Reference proteome</keyword>
<dbReference type="EMBL" id="NXLR01000005">
    <property type="protein sequence ID" value="RDU60100.1"/>
    <property type="molecule type" value="Genomic_DNA"/>
</dbReference>
<accession>A0A3D8I4L8</accession>
<sequence>MYLNQNQPKTLKDKLRKIYRKIQSIFAQIDFVPSGHFYSPIANSKEIEEGIAKRKFDPALLYGIDLNLKAQLSLLEHFSKLYALLPFSEEKSPNLRYYFNNPAYCHSDGICLFSMLLYAKPKSIIEVGSGFSSALIHDVNERFFGADSTQRDVLMGGGA</sequence>
<dbReference type="Proteomes" id="UP000256599">
    <property type="component" value="Unassembled WGS sequence"/>
</dbReference>
<comment type="caution">
    <text evidence="1">The sequence shown here is derived from an EMBL/GenBank/DDBJ whole genome shotgun (WGS) entry which is preliminary data.</text>
</comment>
<proteinExistence type="predicted"/>
<dbReference type="OrthoDB" id="9795498at2"/>